<keyword evidence="1" id="KW-0479">Metal-binding</keyword>
<evidence type="ECO:0000313" key="3">
    <source>
        <dbReference type="EMBL" id="KAF2741590.1"/>
    </source>
</evidence>
<evidence type="ECO:0000313" key="4">
    <source>
        <dbReference type="Proteomes" id="UP000799440"/>
    </source>
</evidence>
<sequence>MDWQPTRVNFATFDSTASVKRYAKWVSRDEIAKRRQNGLCLRCGASGHMVRTCPHLPPRRPQSADSVRVAATIKAKLQCIDLPNPKILLGVEGIGMIQRAAHFTYDIEGWTRTGWAYVVEKSNTGYDILFGRSWFDKH</sequence>
<protein>
    <recommendedName>
        <fullName evidence="2">CCHC-type domain-containing protein</fullName>
    </recommendedName>
</protein>
<dbReference type="PROSITE" id="PS50158">
    <property type="entry name" value="ZF_CCHC"/>
    <property type="match status" value="1"/>
</dbReference>
<dbReference type="InterPro" id="IPR036875">
    <property type="entry name" value="Znf_CCHC_sf"/>
</dbReference>
<gene>
    <name evidence="3" type="ORF">M011DRAFT_379131</name>
</gene>
<evidence type="ECO:0000259" key="2">
    <source>
        <dbReference type="PROSITE" id="PS50158"/>
    </source>
</evidence>
<dbReference type="GO" id="GO:0003676">
    <property type="term" value="F:nucleic acid binding"/>
    <property type="evidence" value="ECO:0007669"/>
    <property type="project" value="InterPro"/>
</dbReference>
<dbReference type="EMBL" id="MU006689">
    <property type="protein sequence ID" value="KAF2741590.1"/>
    <property type="molecule type" value="Genomic_DNA"/>
</dbReference>
<dbReference type="InterPro" id="IPR001878">
    <property type="entry name" value="Znf_CCHC"/>
</dbReference>
<dbReference type="AlphaFoldDB" id="A0A6A6UW08"/>
<dbReference type="Gene3D" id="4.10.60.10">
    <property type="entry name" value="Zinc finger, CCHC-type"/>
    <property type="match status" value="1"/>
</dbReference>
<dbReference type="SUPFAM" id="SSF57756">
    <property type="entry name" value="Retrovirus zinc finger-like domains"/>
    <property type="match status" value="1"/>
</dbReference>
<dbReference type="OrthoDB" id="5599418at2759"/>
<accession>A0A6A6UW08</accession>
<keyword evidence="4" id="KW-1185">Reference proteome</keyword>
<proteinExistence type="predicted"/>
<feature type="non-terminal residue" evidence="3">
    <location>
        <position position="138"/>
    </location>
</feature>
<organism evidence="3 4">
    <name type="scientific">Sporormia fimetaria CBS 119925</name>
    <dbReference type="NCBI Taxonomy" id="1340428"/>
    <lineage>
        <taxon>Eukaryota</taxon>
        <taxon>Fungi</taxon>
        <taxon>Dikarya</taxon>
        <taxon>Ascomycota</taxon>
        <taxon>Pezizomycotina</taxon>
        <taxon>Dothideomycetes</taxon>
        <taxon>Pleosporomycetidae</taxon>
        <taxon>Pleosporales</taxon>
        <taxon>Sporormiaceae</taxon>
        <taxon>Sporormia</taxon>
    </lineage>
</organism>
<reference evidence="3" key="1">
    <citation type="journal article" date="2020" name="Stud. Mycol.">
        <title>101 Dothideomycetes genomes: a test case for predicting lifestyles and emergence of pathogens.</title>
        <authorList>
            <person name="Haridas S."/>
            <person name="Albert R."/>
            <person name="Binder M."/>
            <person name="Bloem J."/>
            <person name="Labutti K."/>
            <person name="Salamov A."/>
            <person name="Andreopoulos B."/>
            <person name="Baker S."/>
            <person name="Barry K."/>
            <person name="Bills G."/>
            <person name="Bluhm B."/>
            <person name="Cannon C."/>
            <person name="Castanera R."/>
            <person name="Culley D."/>
            <person name="Daum C."/>
            <person name="Ezra D."/>
            <person name="Gonzalez J."/>
            <person name="Henrissat B."/>
            <person name="Kuo A."/>
            <person name="Liang C."/>
            <person name="Lipzen A."/>
            <person name="Lutzoni F."/>
            <person name="Magnuson J."/>
            <person name="Mondo S."/>
            <person name="Nolan M."/>
            <person name="Ohm R."/>
            <person name="Pangilinan J."/>
            <person name="Park H.-J."/>
            <person name="Ramirez L."/>
            <person name="Alfaro M."/>
            <person name="Sun H."/>
            <person name="Tritt A."/>
            <person name="Yoshinaga Y."/>
            <person name="Zwiers L.-H."/>
            <person name="Turgeon B."/>
            <person name="Goodwin S."/>
            <person name="Spatafora J."/>
            <person name="Crous P."/>
            <person name="Grigoriev I."/>
        </authorList>
    </citation>
    <scope>NUCLEOTIDE SEQUENCE</scope>
    <source>
        <strain evidence="3">CBS 119925</strain>
    </source>
</reference>
<feature type="domain" description="CCHC-type" evidence="2">
    <location>
        <begin position="40"/>
        <end position="54"/>
    </location>
</feature>
<dbReference type="GO" id="GO:0008270">
    <property type="term" value="F:zinc ion binding"/>
    <property type="evidence" value="ECO:0007669"/>
    <property type="project" value="UniProtKB-KW"/>
</dbReference>
<evidence type="ECO:0000256" key="1">
    <source>
        <dbReference type="PROSITE-ProRule" id="PRU00047"/>
    </source>
</evidence>
<dbReference type="Proteomes" id="UP000799440">
    <property type="component" value="Unassembled WGS sequence"/>
</dbReference>
<keyword evidence="1" id="KW-0862">Zinc</keyword>
<name>A0A6A6UW08_9PLEO</name>
<keyword evidence="1" id="KW-0863">Zinc-finger</keyword>